<dbReference type="KEGG" id="vg:60323589"/>
<name>A0A5J6TKI4_9CAUD</name>
<dbReference type="RefSeq" id="YP_009952142.1">
    <property type="nucleotide sequence ID" value="NC_051608.1"/>
</dbReference>
<organism evidence="1 2">
    <name type="scientific">Mycobacterium phage Ekdilam</name>
    <dbReference type="NCBI Taxonomy" id="2599862"/>
    <lineage>
        <taxon>Viruses</taxon>
        <taxon>Duplodnaviria</taxon>
        <taxon>Heunggongvirae</taxon>
        <taxon>Uroviricota</taxon>
        <taxon>Caudoviricetes</taxon>
        <taxon>Weiservirinae</taxon>
        <taxon>Amginevirus</taxon>
        <taxon>Amginevirus ekdilam</taxon>
    </lineage>
</organism>
<dbReference type="EMBL" id="MN234199">
    <property type="protein sequence ID" value="QFG11513.1"/>
    <property type="molecule type" value="Genomic_DNA"/>
</dbReference>
<dbReference type="GeneID" id="60323589"/>
<sequence>MLNTTYPMHLTRGTINGAEVPAGYMEEAALAREIVEHDDTLPVAAWRTLQAAIKSGLPVVLVTREKVGGRPVRVRKTVIVEYAVVVGGPDVTRAGNLLRVHYWGFGHNVWLADIVEVSTPDVEYLD</sequence>
<dbReference type="Proteomes" id="UP000326609">
    <property type="component" value="Segment"/>
</dbReference>
<keyword evidence="2" id="KW-1185">Reference proteome</keyword>
<protein>
    <submittedName>
        <fullName evidence="1">Uncharacterized protein</fullName>
    </submittedName>
</protein>
<accession>A0A5J6TKI4</accession>
<evidence type="ECO:0000313" key="1">
    <source>
        <dbReference type="EMBL" id="QFG11513.1"/>
    </source>
</evidence>
<reference evidence="1 2" key="1">
    <citation type="submission" date="2019-07" db="EMBL/GenBank/DDBJ databases">
        <authorList>
            <person name="Divens A.M."/>
            <person name="Garlena R.A."/>
            <person name="Russell D.A."/>
            <person name="Pope W.H."/>
            <person name="Jacobs-Sera D."/>
            <person name="Hatfull G.F."/>
        </authorList>
    </citation>
    <scope>NUCLEOTIDE SEQUENCE [LARGE SCALE GENOMIC DNA]</scope>
</reference>
<gene>
    <name evidence="1" type="primary">89</name>
    <name evidence="1" type="ORF">PBI_EKDILAM_89</name>
</gene>
<evidence type="ECO:0000313" key="2">
    <source>
        <dbReference type="Proteomes" id="UP000326609"/>
    </source>
</evidence>
<proteinExistence type="predicted"/>